<reference evidence="4 5" key="2">
    <citation type="journal article" date="2010" name="Stand. Genomic Sci.">
        <title>Complete genome sequence of Syntrophothermus lipocalidus type strain (TGB-C1).</title>
        <authorList>
            <person name="Djao O.D."/>
            <person name="Zhang X."/>
            <person name="Lucas S."/>
            <person name="Lapidus A."/>
            <person name="Del Rio T.G."/>
            <person name="Nolan M."/>
            <person name="Tice H."/>
            <person name="Cheng J.F."/>
            <person name="Han C."/>
            <person name="Tapia R."/>
            <person name="Goodwin L."/>
            <person name="Pitluck S."/>
            <person name="Liolios K."/>
            <person name="Ivanova N."/>
            <person name="Mavromatis K."/>
            <person name="Mikhailova N."/>
            <person name="Ovchinnikova G."/>
            <person name="Pati A."/>
            <person name="Brambilla E."/>
            <person name="Chen A."/>
            <person name="Palaniappan K."/>
            <person name="Land M."/>
            <person name="Hauser L."/>
            <person name="Chang Y.J."/>
            <person name="Jeffries C.D."/>
            <person name="Rohde M."/>
            <person name="Sikorski J."/>
            <person name="Spring S."/>
            <person name="Goker M."/>
            <person name="Detter J.C."/>
            <person name="Woyke T."/>
            <person name="Bristow J."/>
            <person name="Eisen J.A."/>
            <person name="Markowitz V."/>
            <person name="Hugenholtz P."/>
            <person name="Kyrpides N.C."/>
            <person name="Klenk H.P."/>
        </authorList>
    </citation>
    <scope>NUCLEOTIDE SEQUENCE [LARGE SCALE GENOMIC DNA]</scope>
    <source>
        <strain evidence="5">DSM 12680 / TGB-C1</strain>
    </source>
</reference>
<feature type="compositionally biased region" description="Polar residues" evidence="1">
    <location>
        <begin position="169"/>
        <end position="179"/>
    </location>
</feature>
<organism evidence="4 5">
    <name type="scientific">Syntrophothermus lipocalidus (strain DSM 12680 / TGB-C1)</name>
    <dbReference type="NCBI Taxonomy" id="643648"/>
    <lineage>
        <taxon>Bacteria</taxon>
        <taxon>Bacillati</taxon>
        <taxon>Bacillota</taxon>
        <taxon>Clostridia</taxon>
        <taxon>Eubacteriales</taxon>
        <taxon>Syntrophomonadaceae</taxon>
        <taxon>Syntrophothermus</taxon>
    </lineage>
</organism>
<protein>
    <recommendedName>
        <fullName evidence="3">Putative zinc-finger domain-containing protein</fullName>
    </recommendedName>
</protein>
<feature type="region of interest" description="Disordered" evidence="1">
    <location>
        <begin position="269"/>
        <end position="304"/>
    </location>
</feature>
<sequence length="343" mass="37152">MNCQQVDKMLYLFCDGRLHPYLRSQIEKHLENCPSCRNNFAITSMETEVLRLSDDIPPVGSDFYQKVMLRVTEHCGKAAYGSRTVRDRFSKLLGLFNPRMVGGIVAVLMLLALIVKSPVPSVFKSRQSPSHLKQSATQSISVGSGQSPEAQQLTAGVRERKAVPGEAETTANPEPQLNTPDYGRTPTDLRTNGRSAPSFASQALPTNMASRFTVVHPYYIPAGYSLAKAESDTTGTLSLTYATEDGSQIHVLVRPTGGDKETPPLVPSEINTLSDSGSEPVPETTTKSSIAETKQQNRSEAAGVQNNESVVSCTVCVDDQCYRVEVSGTLPVEELAHIAGSCK</sequence>
<dbReference type="KEGG" id="slp:Slip_1411"/>
<keyword evidence="2" id="KW-0812">Transmembrane</keyword>
<dbReference type="AlphaFoldDB" id="D7CN89"/>
<proteinExistence type="predicted"/>
<evidence type="ECO:0000313" key="5">
    <source>
        <dbReference type="Proteomes" id="UP000000378"/>
    </source>
</evidence>
<feature type="transmembrane region" description="Helical" evidence="2">
    <location>
        <begin position="92"/>
        <end position="115"/>
    </location>
</feature>
<dbReference type="EMBL" id="CP002048">
    <property type="protein sequence ID" value="ADI02174.1"/>
    <property type="molecule type" value="Genomic_DNA"/>
</dbReference>
<dbReference type="RefSeq" id="WP_013175576.1">
    <property type="nucleotide sequence ID" value="NC_014220.1"/>
</dbReference>
<dbReference type="Proteomes" id="UP000000378">
    <property type="component" value="Chromosome"/>
</dbReference>
<accession>D7CN89</accession>
<dbReference type="STRING" id="643648.Slip_1411"/>
<dbReference type="Pfam" id="PF13490">
    <property type="entry name" value="zf-HC2"/>
    <property type="match status" value="1"/>
</dbReference>
<reference evidence="5" key="1">
    <citation type="journal article" date="2010" name="Stand. Genomic Sci.">
        <title>Complete genome sequence of Syntrophothermus lipocalidus type strain (TGB-C1T).</title>
        <authorList>
            <consortium name="US DOE Joint Genome Institute (JGI-PGF)"/>
            <person name="Djao O."/>
            <person name="Zhang X."/>
            <person name="Lucas S."/>
            <person name="Lapidus A."/>
            <person name="Glavina Del Rio T."/>
            <person name="Nolan M."/>
            <person name="Tice H."/>
            <person name="Cheng J."/>
            <person name="Han C."/>
            <person name="Tapia R."/>
            <person name="Goodwin L."/>
            <person name="Pitluck S."/>
            <person name="Liolios K."/>
            <person name="Ivanova N."/>
            <person name="Mavromatis K."/>
            <person name="Mikhailova N."/>
            <person name="Ovchinnikova G."/>
            <person name="Pati A."/>
            <person name="Brambilla E."/>
            <person name="Chen A."/>
            <person name="Palaniappan K."/>
            <person name="Land M."/>
            <person name="Hauser L."/>
            <person name="Chang Y."/>
            <person name="Jeffries C."/>
            <person name="Rohde M."/>
            <person name="Sikorski J."/>
            <person name="Spring S."/>
            <person name="Goker M."/>
            <person name="Detter J."/>
            <person name="Woyke T."/>
            <person name="Bristow J."/>
            <person name="Eisen J."/>
            <person name="Markowitz V."/>
            <person name="Hugenholtz P."/>
            <person name="Kyrpides N."/>
            <person name="Klenk H."/>
        </authorList>
    </citation>
    <scope>NUCLEOTIDE SEQUENCE [LARGE SCALE GENOMIC DNA]</scope>
    <source>
        <strain evidence="5">DSM 12680 / TGB-C1</strain>
    </source>
</reference>
<gene>
    <name evidence="4" type="ordered locus">Slip_1411</name>
</gene>
<feature type="compositionally biased region" description="Polar residues" evidence="1">
    <location>
        <begin position="124"/>
        <end position="154"/>
    </location>
</feature>
<name>D7CN89_SYNLT</name>
<keyword evidence="5" id="KW-1185">Reference proteome</keyword>
<evidence type="ECO:0000256" key="2">
    <source>
        <dbReference type="SAM" id="Phobius"/>
    </source>
</evidence>
<dbReference type="InterPro" id="IPR027383">
    <property type="entry name" value="Znf_put"/>
</dbReference>
<feature type="compositionally biased region" description="Polar residues" evidence="1">
    <location>
        <begin position="188"/>
        <end position="200"/>
    </location>
</feature>
<evidence type="ECO:0000256" key="1">
    <source>
        <dbReference type="SAM" id="MobiDB-lite"/>
    </source>
</evidence>
<dbReference type="HOGENOM" id="CLU_808730_0_0_9"/>
<dbReference type="eggNOG" id="ENOG50324K1">
    <property type="taxonomic scope" value="Bacteria"/>
</dbReference>
<keyword evidence="2" id="KW-0472">Membrane</keyword>
<keyword evidence="2" id="KW-1133">Transmembrane helix</keyword>
<evidence type="ECO:0000313" key="4">
    <source>
        <dbReference type="EMBL" id="ADI02174.1"/>
    </source>
</evidence>
<evidence type="ECO:0000259" key="3">
    <source>
        <dbReference type="Pfam" id="PF13490"/>
    </source>
</evidence>
<feature type="domain" description="Putative zinc-finger" evidence="3">
    <location>
        <begin position="3"/>
        <end position="37"/>
    </location>
</feature>
<feature type="region of interest" description="Disordered" evidence="1">
    <location>
        <begin position="124"/>
        <end position="200"/>
    </location>
</feature>